<dbReference type="Proteomes" id="UP000026962">
    <property type="component" value="Chromosome 11"/>
</dbReference>
<reference evidence="1" key="1">
    <citation type="submission" date="2015-04" db="UniProtKB">
        <authorList>
            <consortium name="EnsemblPlants"/>
        </authorList>
    </citation>
    <scope>IDENTIFICATION</scope>
</reference>
<dbReference type="AlphaFoldDB" id="A0A0E0MGQ4"/>
<dbReference type="HOGENOM" id="CLU_3400038_0_0_1"/>
<keyword evidence="2" id="KW-1185">Reference proteome</keyword>
<dbReference type="EnsemblPlants" id="OPUNC11G15060.2">
    <property type="protein sequence ID" value="OPUNC11G15060.2"/>
    <property type="gene ID" value="OPUNC11G15060"/>
</dbReference>
<sequence length="31" mass="3570">MGTNIIAEKTRDISVDSYKISLKLYISMYES</sequence>
<protein>
    <submittedName>
        <fullName evidence="1">Uncharacterized protein</fullName>
    </submittedName>
</protein>
<evidence type="ECO:0000313" key="1">
    <source>
        <dbReference type="EnsemblPlants" id="OPUNC11G15060.2"/>
    </source>
</evidence>
<reference evidence="1" key="2">
    <citation type="submission" date="2018-05" db="EMBL/GenBank/DDBJ databases">
        <title>OpunRS2 (Oryza punctata Reference Sequence Version 2).</title>
        <authorList>
            <person name="Zhang J."/>
            <person name="Kudrna D."/>
            <person name="Lee S."/>
            <person name="Talag J."/>
            <person name="Welchert J."/>
            <person name="Wing R.A."/>
        </authorList>
    </citation>
    <scope>NUCLEOTIDE SEQUENCE [LARGE SCALE GENOMIC DNA]</scope>
</reference>
<proteinExistence type="predicted"/>
<organism evidence="1">
    <name type="scientific">Oryza punctata</name>
    <name type="common">Red rice</name>
    <dbReference type="NCBI Taxonomy" id="4537"/>
    <lineage>
        <taxon>Eukaryota</taxon>
        <taxon>Viridiplantae</taxon>
        <taxon>Streptophyta</taxon>
        <taxon>Embryophyta</taxon>
        <taxon>Tracheophyta</taxon>
        <taxon>Spermatophyta</taxon>
        <taxon>Magnoliopsida</taxon>
        <taxon>Liliopsida</taxon>
        <taxon>Poales</taxon>
        <taxon>Poaceae</taxon>
        <taxon>BOP clade</taxon>
        <taxon>Oryzoideae</taxon>
        <taxon>Oryzeae</taxon>
        <taxon>Oryzinae</taxon>
        <taxon>Oryza</taxon>
    </lineage>
</organism>
<evidence type="ECO:0000313" key="2">
    <source>
        <dbReference type="Proteomes" id="UP000026962"/>
    </source>
</evidence>
<dbReference type="Gramene" id="OPUNC11G15060.2">
    <property type="protein sequence ID" value="OPUNC11G15060.2"/>
    <property type="gene ID" value="OPUNC11G15060"/>
</dbReference>
<name>A0A0E0MGQ4_ORYPU</name>
<accession>A0A0E0MGQ4</accession>